<reference evidence="2 3" key="1">
    <citation type="journal article" date="2009" name="Science">
        <title>Green evolution and dynamic adaptations revealed by genomes of the marine picoeukaryotes Micromonas.</title>
        <authorList>
            <person name="Worden A.Z."/>
            <person name="Lee J.H."/>
            <person name="Mock T."/>
            <person name="Rouze P."/>
            <person name="Simmons M.P."/>
            <person name="Aerts A.L."/>
            <person name="Allen A.E."/>
            <person name="Cuvelier M.L."/>
            <person name="Derelle E."/>
            <person name="Everett M.V."/>
            <person name="Foulon E."/>
            <person name="Grimwood J."/>
            <person name="Gundlach H."/>
            <person name="Henrissat B."/>
            <person name="Napoli C."/>
            <person name="McDonald S.M."/>
            <person name="Parker M.S."/>
            <person name="Rombauts S."/>
            <person name="Salamov A."/>
            <person name="Von Dassow P."/>
            <person name="Badger J.H."/>
            <person name="Coutinho P.M."/>
            <person name="Demir E."/>
            <person name="Dubchak I."/>
            <person name="Gentemann C."/>
            <person name="Eikrem W."/>
            <person name="Gready J.E."/>
            <person name="John U."/>
            <person name="Lanier W."/>
            <person name="Lindquist E.A."/>
            <person name="Lucas S."/>
            <person name="Mayer K.F."/>
            <person name="Moreau H."/>
            <person name="Not F."/>
            <person name="Otillar R."/>
            <person name="Panaud O."/>
            <person name="Pangilinan J."/>
            <person name="Paulsen I."/>
            <person name="Piegu B."/>
            <person name="Poliakov A."/>
            <person name="Robbens S."/>
            <person name="Schmutz J."/>
            <person name="Toulza E."/>
            <person name="Wyss T."/>
            <person name="Zelensky A."/>
            <person name="Zhou K."/>
            <person name="Armbrust E.V."/>
            <person name="Bhattacharya D."/>
            <person name="Goodenough U.W."/>
            <person name="Van de Peer Y."/>
            <person name="Grigoriev I.V."/>
        </authorList>
    </citation>
    <scope>NUCLEOTIDE SEQUENCE [LARGE SCALE GENOMIC DNA]</scope>
    <source>
        <strain evidence="2 3">CCMP1545</strain>
    </source>
</reference>
<dbReference type="RefSeq" id="XP_003062897.1">
    <property type="nucleotide sequence ID" value="XM_003062851.1"/>
</dbReference>
<gene>
    <name evidence="2" type="ORF">MICPUCDRAFT_52773</name>
</gene>
<accession>C1N525</accession>
<sequence>MPLNRCRCSREARDEAAARSSKRGDSGSKKRHGARRMLPRLHCGRCLKRTRGGIAVSFLTSPIYCACAAVGMTQAAHVVGTPLLEKIVKPAVRKARSIRGRGRGGDER</sequence>
<proteinExistence type="predicted"/>
<feature type="compositionally biased region" description="Basic and acidic residues" evidence="1">
    <location>
        <begin position="8"/>
        <end position="28"/>
    </location>
</feature>
<dbReference type="GeneID" id="9688534"/>
<organism evidence="3">
    <name type="scientific">Micromonas pusilla (strain CCMP1545)</name>
    <name type="common">Picoplanktonic green alga</name>
    <dbReference type="NCBI Taxonomy" id="564608"/>
    <lineage>
        <taxon>Eukaryota</taxon>
        <taxon>Viridiplantae</taxon>
        <taxon>Chlorophyta</taxon>
        <taxon>Mamiellophyceae</taxon>
        <taxon>Mamiellales</taxon>
        <taxon>Mamiellaceae</taxon>
        <taxon>Micromonas</taxon>
    </lineage>
</organism>
<name>C1N525_MICPC</name>
<dbReference type="Proteomes" id="UP000001876">
    <property type="component" value="Unassembled WGS sequence"/>
</dbReference>
<evidence type="ECO:0000256" key="1">
    <source>
        <dbReference type="SAM" id="MobiDB-lite"/>
    </source>
</evidence>
<keyword evidence="3" id="KW-1185">Reference proteome</keyword>
<dbReference type="EMBL" id="GG663747">
    <property type="protein sequence ID" value="EEH52836.1"/>
    <property type="molecule type" value="Genomic_DNA"/>
</dbReference>
<evidence type="ECO:0000313" key="3">
    <source>
        <dbReference type="Proteomes" id="UP000001876"/>
    </source>
</evidence>
<feature type="region of interest" description="Disordered" evidence="1">
    <location>
        <begin position="1"/>
        <end position="34"/>
    </location>
</feature>
<dbReference type="OMA" id="MPLNRCR"/>
<dbReference type="AlphaFoldDB" id="C1N525"/>
<protein>
    <submittedName>
        <fullName evidence="2">Predicted protein</fullName>
    </submittedName>
</protein>
<dbReference type="KEGG" id="mpp:MICPUCDRAFT_52773"/>
<evidence type="ECO:0000313" key="2">
    <source>
        <dbReference type="EMBL" id="EEH52836.1"/>
    </source>
</evidence>